<comment type="cofactor">
    <cofactor evidence="14">
        <name>Zn(2+)</name>
        <dbReference type="ChEBI" id="CHEBI:29105"/>
    </cofactor>
    <text evidence="14">Binds 2 Zn(2+) ions.</text>
</comment>
<keyword evidence="6 14" id="KW-0479">Metal-binding</keyword>
<evidence type="ECO:0000256" key="15">
    <source>
        <dbReference type="RuleBase" id="RU003946"/>
    </source>
</evidence>
<dbReference type="PROSITE" id="PS00123">
    <property type="entry name" value="ALKALINE_PHOSPHATASE"/>
    <property type="match status" value="2"/>
</dbReference>
<feature type="binding site" evidence="14">
    <location>
        <position position="57"/>
    </location>
    <ligand>
        <name>Mg(2+)</name>
        <dbReference type="ChEBI" id="CHEBI:18420"/>
    </ligand>
</feature>
<dbReference type="SUPFAM" id="SSF53649">
    <property type="entry name" value="Alkaline phosphatase-like"/>
    <property type="match status" value="2"/>
</dbReference>
<dbReference type="PANTHER" id="PTHR11596">
    <property type="entry name" value="ALKALINE PHOSPHATASE"/>
    <property type="match status" value="1"/>
</dbReference>
<dbReference type="Proteomes" id="UP001367676">
    <property type="component" value="Unassembled WGS sequence"/>
</dbReference>
<dbReference type="FunFam" id="3.40.720.10:FF:000008">
    <property type="entry name" value="Alkaline phosphatase"/>
    <property type="match status" value="2"/>
</dbReference>
<keyword evidence="12" id="KW-0449">Lipoprotein</keyword>
<evidence type="ECO:0000256" key="9">
    <source>
        <dbReference type="ARBA" id="ARBA00022842"/>
    </source>
</evidence>
<proteinExistence type="inferred from homology"/>
<evidence type="ECO:0000256" key="1">
    <source>
        <dbReference type="ARBA" id="ARBA00004609"/>
    </source>
</evidence>
<dbReference type="InterPro" id="IPR001952">
    <property type="entry name" value="Alkaline_phosphatase"/>
</dbReference>
<comment type="subcellular location">
    <subcellularLocation>
        <location evidence="1">Cell membrane</location>
        <topology evidence="1">Lipid-anchor</topology>
        <topology evidence="1">GPI-anchor</topology>
    </subcellularLocation>
</comment>
<dbReference type="PRINTS" id="PR00113">
    <property type="entry name" value="ALKPHPHTASE"/>
</dbReference>
<keyword evidence="5" id="KW-0336">GPI-anchor</keyword>
<dbReference type="PANTHER" id="PTHR11596:SF91">
    <property type="entry name" value="ALKALINE PHOSPHATASE-RELATED"/>
    <property type="match status" value="1"/>
</dbReference>
<evidence type="ECO:0000256" key="16">
    <source>
        <dbReference type="RuleBase" id="RU003947"/>
    </source>
</evidence>
<reference evidence="18 19" key="1">
    <citation type="submission" date="2024-03" db="EMBL/GenBank/DDBJ databases">
        <title>Adaptation during the transition from Ophiocordyceps entomopathogen to insect associate is accompanied by gene loss and intensified selection.</title>
        <authorList>
            <person name="Ward C.M."/>
            <person name="Onetto C.A."/>
            <person name="Borneman A.R."/>
        </authorList>
    </citation>
    <scope>NUCLEOTIDE SEQUENCE [LARGE SCALE GENOMIC DNA]</scope>
    <source>
        <strain evidence="18">AWRI1</strain>
        <tissue evidence="18">Single Adult Female</tissue>
    </source>
</reference>
<evidence type="ECO:0000256" key="5">
    <source>
        <dbReference type="ARBA" id="ARBA00022622"/>
    </source>
</evidence>
<comment type="similarity">
    <text evidence="2 15">Belongs to the alkaline phosphatase family.</text>
</comment>
<feature type="binding site" evidence="14">
    <location>
        <position position="373"/>
    </location>
    <ligand>
        <name>Zn(2+)</name>
        <dbReference type="ChEBI" id="CHEBI:29105"/>
        <label>2</label>
    </ligand>
</feature>
<keyword evidence="8 14" id="KW-0862">Zinc</keyword>
<dbReference type="GO" id="GO:0046872">
    <property type="term" value="F:metal ion binding"/>
    <property type="evidence" value="ECO:0007669"/>
    <property type="project" value="UniProtKB-KW"/>
</dbReference>
<feature type="binding site" evidence="14">
    <location>
        <position position="172"/>
    </location>
    <ligand>
        <name>Mg(2+)</name>
        <dbReference type="ChEBI" id="CHEBI:18420"/>
    </ligand>
</feature>
<evidence type="ECO:0000256" key="3">
    <source>
        <dbReference type="ARBA" id="ARBA00012647"/>
    </source>
</evidence>
<keyword evidence="4" id="KW-1003">Cell membrane</keyword>
<dbReference type="Gene3D" id="3.40.720.10">
    <property type="entry name" value="Alkaline Phosphatase, subunit A"/>
    <property type="match status" value="2"/>
</dbReference>
<feature type="active site" description="Phosphoserine intermediate" evidence="13">
    <location>
        <position position="107"/>
    </location>
</feature>
<sequence length="1002" mass="111770">MTEEASDPWKPVPIPKLDPKEEDPHYWQNQGLHTLKHKIDAECNKNKAKNIIFFLGDGMSIATITAARIYQGQLQNKTGEENKLFFEKFPYTGLSKTYCVDKQVPDSACTATAYMSGVKTNFRAIGVSAKVKSGDCEGAKVEGNRVESIVQWAQKAGKATGIVTTTRVTHASPAGSYAHVNHRDMESDEDVKILGLDPKICDFDIAHQLVHEDTGKNIKVIMGGGRAKFLRPTGSPFGKGIRSDVDLVEEWLKDKADKKMNAVYASSAEELRHVDLKNTDYLLGLFSQDHMHYHLENQPEEPSLWEMTESAIKMLQKEKNGFFLFVEGGKIDMAHHEVRSRLALDETIEFAKAVQKAYEMTDEKDTLIVVTADHAHTMTMSGYPARGYDVLNIFGKSADGLPYATLSYANGPGYHPDMSNRTRYNLEYDHFEFWNYTYPSMVPKKDETHGGDDVTVYASGPWSHLFTGNYEQSFIPHAEAFAAQIGPAGSKDNLPSSALTINSYSQYWRDQALKTLDDKINHELNRNKAKNIVFFLGDGMSVTTVTAARIYQGQRHNKTGEEDKLFFETFPHTGLSKTYCTDKQVADSASTATAYMCGVKGNYQTIGVSAKVEVADCESAKIEANKVSSIVQWAQEAGKATGVVTTTRVTHASPAGCYARVPFRGMECDDDIRYHKLDPKSCNFDIARQLVYEKPGRDIKVVMGGGRSKFLPAAGSAYGEGKRTDVNLVEEWLKDKKSRNANSKYISNADELRNVVPAETDYLFGLFSNDHLHYHLENNTQEPTLAEMTEKAIQILQKEKNGFYLFVEGGKIDMAHHESKARVALDETIELAKAVQKAYELTDEKDTLIVVTADHSHTMTMNGYPARGYDILGIFGKSNDSLPYATLSYANGPGYHPETSNQARHNLEYDHLDQWDYKYPAMVPKPYESHGGDDVPVYASGPWSHLFSGNYEQNFIPLAEAYAAHIGPSNSKPSLHNSSPAIKPCSYMFLTFLLSILCKYNC</sequence>
<evidence type="ECO:0000256" key="14">
    <source>
        <dbReference type="PIRSR" id="PIRSR601952-2"/>
    </source>
</evidence>
<feature type="region of interest" description="Disordered" evidence="17">
    <location>
        <begin position="1"/>
        <end position="23"/>
    </location>
</feature>
<evidence type="ECO:0000256" key="7">
    <source>
        <dbReference type="ARBA" id="ARBA00022801"/>
    </source>
</evidence>
<evidence type="ECO:0000256" key="4">
    <source>
        <dbReference type="ARBA" id="ARBA00022475"/>
    </source>
</evidence>
<protein>
    <recommendedName>
        <fullName evidence="3 16">Alkaline phosphatase</fullName>
        <ecNumber evidence="3 16">3.1.3.1</ecNumber>
    </recommendedName>
</protein>
<dbReference type="InterPro" id="IPR017850">
    <property type="entry name" value="Alkaline_phosphatase_core_sf"/>
</dbReference>
<feature type="binding site" evidence="14">
    <location>
        <position position="332"/>
    </location>
    <ligand>
        <name>Zn(2+)</name>
        <dbReference type="ChEBI" id="CHEBI:29105"/>
        <label>2</label>
    </ligand>
</feature>
<comment type="cofactor">
    <cofactor evidence="14">
        <name>Mg(2+)</name>
        <dbReference type="ChEBI" id="CHEBI:18420"/>
    </cofactor>
    <text evidence="14">Binds 1 Mg(2+) ion.</text>
</comment>
<evidence type="ECO:0000256" key="11">
    <source>
        <dbReference type="ARBA" id="ARBA00023180"/>
    </source>
</evidence>
<dbReference type="GO" id="GO:0005886">
    <property type="term" value="C:plasma membrane"/>
    <property type="evidence" value="ECO:0007669"/>
    <property type="project" value="UniProtKB-SubCell"/>
</dbReference>
<comment type="caution">
    <text evidence="18">The sequence shown here is derived from an EMBL/GenBank/DDBJ whole genome shotgun (WGS) entry which is preliminary data.</text>
</comment>
<feature type="binding site" evidence="14">
    <location>
        <position position="57"/>
    </location>
    <ligand>
        <name>Zn(2+)</name>
        <dbReference type="ChEBI" id="CHEBI:29105"/>
        <label>2</label>
    </ligand>
</feature>
<feature type="binding site" evidence="14">
    <location>
        <position position="170"/>
    </location>
    <ligand>
        <name>Mg(2+)</name>
        <dbReference type="ChEBI" id="CHEBI:18420"/>
    </ligand>
</feature>
<keyword evidence="11" id="KW-0325">Glycoprotein</keyword>
<dbReference type="CDD" id="cd16012">
    <property type="entry name" value="ALP"/>
    <property type="match status" value="2"/>
</dbReference>
<feature type="binding site" evidence="14">
    <location>
        <position position="374"/>
    </location>
    <ligand>
        <name>Zn(2+)</name>
        <dbReference type="ChEBI" id="CHEBI:29105"/>
        <label>2</label>
    </ligand>
</feature>
<evidence type="ECO:0000256" key="17">
    <source>
        <dbReference type="SAM" id="MobiDB-lite"/>
    </source>
</evidence>
<keyword evidence="9 14" id="KW-0460">Magnesium</keyword>
<evidence type="ECO:0000256" key="6">
    <source>
        <dbReference type="ARBA" id="ARBA00022723"/>
    </source>
</evidence>
<dbReference type="EC" id="3.1.3.1" evidence="3 16"/>
<dbReference type="InterPro" id="IPR018299">
    <property type="entry name" value="Alkaline_phosphatase_AS"/>
</dbReference>
<dbReference type="GO" id="GO:0004035">
    <property type="term" value="F:alkaline phosphatase activity"/>
    <property type="evidence" value="ECO:0007669"/>
    <property type="project" value="UniProtKB-EC"/>
</dbReference>
<dbReference type="SMART" id="SM00098">
    <property type="entry name" value="alkPPc"/>
    <property type="match status" value="2"/>
</dbReference>
<feature type="binding site" evidence="14">
    <location>
        <position position="336"/>
    </location>
    <ligand>
        <name>Zn(2+)</name>
        <dbReference type="ChEBI" id="CHEBI:29105"/>
        <label>2</label>
    </ligand>
</feature>
<evidence type="ECO:0000256" key="10">
    <source>
        <dbReference type="ARBA" id="ARBA00023136"/>
    </source>
</evidence>
<feature type="binding site" evidence="14">
    <location>
        <position position="327"/>
    </location>
    <ligand>
        <name>Mg(2+)</name>
        <dbReference type="ChEBI" id="CHEBI:18420"/>
    </ligand>
</feature>
<evidence type="ECO:0000256" key="12">
    <source>
        <dbReference type="ARBA" id="ARBA00023288"/>
    </source>
</evidence>
<evidence type="ECO:0000256" key="8">
    <source>
        <dbReference type="ARBA" id="ARBA00022833"/>
    </source>
</evidence>
<keyword evidence="7 16" id="KW-0378">Hydrolase</keyword>
<evidence type="ECO:0000313" key="18">
    <source>
        <dbReference type="EMBL" id="KAK7602031.1"/>
    </source>
</evidence>
<evidence type="ECO:0000256" key="2">
    <source>
        <dbReference type="ARBA" id="ARBA00005984"/>
    </source>
</evidence>
<gene>
    <name evidence="18" type="ORF">V9T40_009472</name>
</gene>
<comment type="catalytic activity">
    <reaction evidence="16">
        <text>a phosphate monoester + H2O = an alcohol + phosphate</text>
        <dbReference type="Rhea" id="RHEA:15017"/>
        <dbReference type="ChEBI" id="CHEBI:15377"/>
        <dbReference type="ChEBI" id="CHEBI:30879"/>
        <dbReference type="ChEBI" id="CHEBI:43474"/>
        <dbReference type="ChEBI" id="CHEBI:67140"/>
        <dbReference type="EC" id="3.1.3.1"/>
    </reaction>
</comment>
<dbReference type="Pfam" id="PF00245">
    <property type="entry name" value="Alk_phosphatase"/>
    <property type="match status" value="2"/>
</dbReference>
<accession>A0AAN9Y7J1</accession>
<keyword evidence="19" id="KW-1185">Reference proteome</keyword>
<dbReference type="GO" id="GO:0098552">
    <property type="term" value="C:side of membrane"/>
    <property type="evidence" value="ECO:0007669"/>
    <property type="project" value="UniProtKB-KW"/>
</dbReference>
<name>A0AAN9Y7J1_9HEMI</name>
<keyword evidence="10" id="KW-0472">Membrane</keyword>
<dbReference type="EMBL" id="JBBCAQ010000010">
    <property type="protein sequence ID" value="KAK7602031.1"/>
    <property type="molecule type" value="Genomic_DNA"/>
</dbReference>
<dbReference type="AlphaFoldDB" id="A0AAN9Y7J1"/>
<evidence type="ECO:0000313" key="19">
    <source>
        <dbReference type="Proteomes" id="UP001367676"/>
    </source>
</evidence>
<evidence type="ECO:0000256" key="13">
    <source>
        <dbReference type="PIRSR" id="PIRSR601952-1"/>
    </source>
</evidence>
<organism evidence="18 19">
    <name type="scientific">Parthenolecanium corni</name>
    <dbReference type="NCBI Taxonomy" id="536013"/>
    <lineage>
        <taxon>Eukaryota</taxon>
        <taxon>Metazoa</taxon>
        <taxon>Ecdysozoa</taxon>
        <taxon>Arthropoda</taxon>
        <taxon>Hexapoda</taxon>
        <taxon>Insecta</taxon>
        <taxon>Pterygota</taxon>
        <taxon>Neoptera</taxon>
        <taxon>Paraneoptera</taxon>
        <taxon>Hemiptera</taxon>
        <taxon>Sternorrhyncha</taxon>
        <taxon>Coccoidea</taxon>
        <taxon>Coccidae</taxon>
        <taxon>Parthenolecanium</taxon>
    </lineage>
</organism>
<feature type="binding site" evidence="14">
    <location>
        <position position="449"/>
    </location>
    <ligand>
        <name>Zn(2+)</name>
        <dbReference type="ChEBI" id="CHEBI:29105"/>
        <label>2</label>
    </ligand>
</feature>